<evidence type="ECO:0000313" key="2">
    <source>
        <dbReference type="EMBL" id="MDK9364714.1"/>
    </source>
</evidence>
<keyword evidence="1" id="KW-1133">Transmembrane helix</keyword>
<evidence type="ECO:0000313" key="3">
    <source>
        <dbReference type="Proteomes" id="UP001223214"/>
    </source>
</evidence>
<sequence length="407" mass="46747">MPVNILDIPSEKKTVKKPPSLWLWGLILLCFTVVYVFVFLLYFPQYLSKNNYILGLELILLPLLIWGGVFFFRVIAWNNEYVEAIDWNKTRGDFYQEMLSKGRIALSIRDLKIIVPDINGDISNVVNNSLLPVRYTPDSTLMARYLAFDSTVINKKKTGGELNRKIYLFNKLISELIDDIYLHLSLLPKLTKVNVVCALDSELSTMMQNIWDVRFKNNFPGVDLQFSESLLVTIDSYLDDHRNEFVVFVSASLFDDHDLSGERIKNKSESVMLLFGERCNNEKDNVYSLGCLFRPENDWQGIDKSLIWGCVPEKQMLSGVIYSGLNDQEKNKLILKTSGFMSESALSSYSFIDTDDLFCTCPPLTEFLQFQYLKENKDDGCYLIVNKNDDLLTSYIITLKANESGEI</sequence>
<gene>
    <name evidence="2" type="ORF">QQF32_16070</name>
</gene>
<keyword evidence="3" id="KW-1185">Reference proteome</keyword>
<dbReference type="Proteomes" id="UP001223214">
    <property type="component" value="Unassembled WGS sequence"/>
</dbReference>
<accession>A0AAP4FWA3</accession>
<feature type="transmembrane region" description="Helical" evidence="1">
    <location>
        <begin position="52"/>
        <end position="72"/>
    </location>
</feature>
<dbReference type="EMBL" id="JASSOM010000061">
    <property type="protein sequence ID" value="MDK9364714.1"/>
    <property type="molecule type" value="Genomic_DNA"/>
</dbReference>
<organism evidence="2 3">
    <name type="scientific">Lelliottia wanjuensis</name>
    <dbReference type="NCBI Taxonomy" id="3050585"/>
    <lineage>
        <taxon>Bacteria</taxon>
        <taxon>Pseudomonadati</taxon>
        <taxon>Pseudomonadota</taxon>
        <taxon>Gammaproteobacteria</taxon>
        <taxon>Enterobacterales</taxon>
        <taxon>Enterobacteriaceae</taxon>
        <taxon>Lelliottia</taxon>
    </lineage>
</organism>
<keyword evidence="1" id="KW-0812">Transmembrane</keyword>
<proteinExistence type="predicted"/>
<evidence type="ECO:0000256" key="1">
    <source>
        <dbReference type="SAM" id="Phobius"/>
    </source>
</evidence>
<name>A0AAP4FWA3_9ENTR</name>
<dbReference type="RefSeq" id="WP_285149868.1">
    <property type="nucleotide sequence ID" value="NZ_JASSOM010000061.1"/>
</dbReference>
<feature type="transmembrane region" description="Helical" evidence="1">
    <location>
        <begin position="21"/>
        <end position="46"/>
    </location>
</feature>
<reference evidence="2 3" key="1">
    <citation type="submission" date="2023-06" db="EMBL/GenBank/DDBJ databases">
        <title>Identification and characterization of antibiotic-resistant Gram-negative bacteria.</title>
        <authorList>
            <person name="Cho G.-S."/>
            <person name="Lee J."/>
            <person name="Tai E."/>
            <person name="Jeong S."/>
            <person name="Kim I."/>
            <person name="Kim B.-E."/>
            <person name="Jeong M.-I."/>
            <person name="Oh K.-K."/>
            <person name="Franz C.M.A.P."/>
        </authorList>
    </citation>
    <scope>NUCLEOTIDE SEQUENCE [LARGE SCALE GENOMIC DNA]</scope>
    <source>
        <strain evidence="2 3">V106_12</strain>
    </source>
</reference>
<comment type="caution">
    <text evidence="2">The sequence shown here is derived from an EMBL/GenBank/DDBJ whole genome shotgun (WGS) entry which is preliminary data.</text>
</comment>
<keyword evidence="1" id="KW-0472">Membrane</keyword>
<dbReference type="AlphaFoldDB" id="A0AAP4FWA3"/>
<protein>
    <submittedName>
        <fullName evidence="2">Uncharacterized protein</fullName>
    </submittedName>
</protein>